<keyword evidence="4" id="KW-0547">Nucleotide-binding</keyword>
<comment type="similarity">
    <text evidence="1">Belongs to the protein kinase superfamily. STE Ser/Thr protein kinase family. STE20 subfamily.</text>
</comment>
<reference evidence="10 11" key="1">
    <citation type="journal article" date="2018" name="Nat. Ecol. Evol.">
        <title>Shark genomes provide insights into elasmobranch evolution and the origin of vertebrates.</title>
        <authorList>
            <person name="Hara Y"/>
            <person name="Yamaguchi K"/>
            <person name="Onimaru K"/>
            <person name="Kadota M"/>
            <person name="Koyanagi M"/>
            <person name="Keeley SD"/>
            <person name="Tatsumi K"/>
            <person name="Tanaka K"/>
            <person name="Motone F"/>
            <person name="Kageyama Y"/>
            <person name="Nozu R"/>
            <person name="Adachi N"/>
            <person name="Nishimura O"/>
            <person name="Nakagawa R"/>
            <person name="Tanegashima C"/>
            <person name="Kiyatake I"/>
            <person name="Matsumoto R"/>
            <person name="Murakumo K"/>
            <person name="Nishida K"/>
            <person name="Terakita A"/>
            <person name="Kuratani S"/>
            <person name="Sato K"/>
            <person name="Hyodo S Kuraku.S."/>
        </authorList>
    </citation>
    <scope>NUCLEOTIDE SEQUENCE [LARGE SCALE GENOMIC DNA]</scope>
</reference>
<dbReference type="OrthoDB" id="8693905at2759"/>
<comment type="caution">
    <text evidence="10">The sequence shown here is derived from an EMBL/GenBank/DDBJ whole genome shotgun (WGS) entry which is preliminary data.</text>
</comment>
<evidence type="ECO:0000313" key="11">
    <source>
        <dbReference type="Proteomes" id="UP000287033"/>
    </source>
</evidence>
<comment type="catalytic activity">
    <reaction evidence="7">
        <text>L-threonyl-[protein] + ATP = O-phospho-L-threonyl-[protein] + ADP + H(+)</text>
        <dbReference type="Rhea" id="RHEA:46608"/>
        <dbReference type="Rhea" id="RHEA-COMP:11060"/>
        <dbReference type="Rhea" id="RHEA-COMP:11605"/>
        <dbReference type="ChEBI" id="CHEBI:15378"/>
        <dbReference type="ChEBI" id="CHEBI:30013"/>
        <dbReference type="ChEBI" id="CHEBI:30616"/>
        <dbReference type="ChEBI" id="CHEBI:61977"/>
        <dbReference type="ChEBI" id="CHEBI:456216"/>
        <dbReference type="EC" id="2.7.11.1"/>
    </reaction>
</comment>
<evidence type="ECO:0000256" key="7">
    <source>
        <dbReference type="ARBA" id="ARBA00047899"/>
    </source>
</evidence>
<evidence type="ECO:0000256" key="5">
    <source>
        <dbReference type="ARBA" id="ARBA00022777"/>
    </source>
</evidence>
<proteinExistence type="inferred from homology"/>
<dbReference type="PROSITE" id="PS00108">
    <property type="entry name" value="PROTEIN_KINASE_ST"/>
    <property type="match status" value="1"/>
</dbReference>
<gene>
    <name evidence="10" type="ORF">chiPu_0027818</name>
</gene>
<feature type="non-terminal residue" evidence="10">
    <location>
        <position position="85"/>
    </location>
</feature>
<dbReference type="Pfam" id="PF00069">
    <property type="entry name" value="Pkinase"/>
    <property type="match status" value="1"/>
</dbReference>
<dbReference type="PROSITE" id="PS50011">
    <property type="entry name" value="PROTEIN_KINASE_DOM"/>
    <property type="match status" value="1"/>
</dbReference>
<sequence>MEAGEGGSVAEKLESCGPMKEFEIIWLTKHVLKALDFLHSKNVIHHDIKPSNIVLMSTKAVVVDFGLSVQMTEETYIPRDIRGTE</sequence>
<feature type="domain" description="Protein kinase" evidence="9">
    <location>
        <begin position="1"/>
        <end position="85"/>
    </location>
</feature>
<evidence type="ECO:0000256" key="4">
    <source>
        <dbReference type="ARBA" id="ARBA00022741"/>
    </source>
</evidence>
<dbReference type="InterPro" id="IPR011009">
    <property type="entry name" value="Kinase-like_dom_sf"/>
</dbReference>
<keyword evidence="5" id="KW-0418">Kinase</keyword>
<accession>A0A401TMP8</accession>
<dbReference type="AlphaFoldDB" id="A0A401TMP8"/>
<dbReference type="GO" id="GO:0004674">
    <property type="term" value="F:protein serine/threonine kinase activity"/>
    <property type="evidence" value="ECO:0007669"/>
    <property type="project" value="UniProtKB-KW"/>
</dbReference>
<dbReference type="EMBL" id="BEZZ01114688">
    <property type="protein sequence ID" value="GCC43892.1"/>
    <property type="molecule type" value="Genomic_DNA"/>
</dbReference>
<keyword evidence="2" id="KW-0723">Serine/threonine-protein kinase</keyword>
<evidence type="ECO:0000313" key="10">
    <source>
        <dbReference type="EMBL" id="GCC43892.1"/>
    </source>
</evidence>
<evidence type="ECO:0000256" key="8">
    <source>
        <dbReference type="ARBA" id="ARBA00048679"/>
    </source>
</evidence>
<evidence type="ECO:0000256" key="6">
    <source>
        <dbReference type="ARBA" id="ARBA00022840"/>
    </source>
</evidence>
<evidence type="ECO:0000256" key="2">
    <source>
        <dbReference type="ARBA" id="ARBA00022527"/>
    </source>
</evidence>
<comment type="catalytic activity">
    <reaction evidence="8">
        <text>L-seryl-[protein] + ATP = O-phospho-L-seryl-[protein] + ADP + H(+)</text>
        <dbReference type="Rhea" id="RHEA:17989"/>
        <dbReference type="Rhea" id="RHEA-COMP:9863"/>
        <dbReference type="Rhea" id="RHEA-COMP:11604"/>
        <dbReference type="ChEBI" id="CHEBI:15378"/>
        <dbReference type="ChEBI" id="CHEBI:29999"/>
        <dbReference type="ChEBI" id="CHEBI:30616"/>
        <dbReference type="ChEBI" id="CHEBI:83421"/>
        <dbReference type="ChEBI" id="CHEBI:456216"/>
        <dbReference type="EC" id="2.7.11.1"/>
    </reaction>
</comment>
<dbReference type="Gene3D" id="1.10.510.10">
    <property type="entry name" value="Transferase(Phosphotransferase) domain 1"/>
    <property type="match status" value="1"/>
</dbReference>
<dbReference type="InterPro" id="IPR050629">
    <property type="entry name" value="STE20/SPS1-PAK"/>
</dbReference>
<keyword evidence="11" id="KW-1185">Reference proteome</keyword>
<dbReference type="GO" id="GO:0005524">
    <property type="term" value="F:ATP binding"/>
    <property type="evidence" value="ECO:0007669"/>
    <property type="project" value="UniProtKB-KW"/>
</dbReference>
<dbReference type="GO" id="GO:0005737">
    <property type="term" value="C:cytoplasm"/>
    <property type="evidence" value="ECO:0007669"/>
    <property type="project" value="TreeGrafter"/>
</dbReference>
<keyword evidence="3" id="KW-0808">Transferase</keyword>
<evidence type="ECO:0000259" key="9">
    <source>
        <dbReference type="PROSITE" id="PS50011"/>
    </source>
</evidence>
<evidence type="ECO:0000256" key="3">
    <source>
        <dbReference type="ARBA" id="ARBA00022679"/>
    </source>
</evidence>
<name>A0A401TMP8_CHIPU</name>
<dbReference type="PANTHER" id="PTHR48012">
    <property type="entry name" value="STERILE20-LIKE KINASE, ISOFORM B-RELATED"/>
    <property type="match status" value="1"/>
</dbReference>
<dbReference type="STRING" id="137246.A0A401TMP8"/>
<dbReference type="Proteomes" id="UP000287033">
    <property type="component" value="Unassembled WGS sequence"/>
</dbReference>
<organism evidence="10 11">
    <name type="scientific">Chiloscyllium punctatum</name>
    <name type="common">Brownbanded bambooshark</name>
    <name type="synonym">Hemiscyllium punctatum</name>
    <dbReference type="NCBI Taxonomy" id="137246"/>
    <lineage>
        <taxon>Eukaryota</taxon>
        <taxon>Metazoa</taxon>
        <taxon>Chordata</taxon>
        <taxon>Craniata</taxon>
        <taxon>Vertebrata</taxon>
        <taxon>Chondrichthyes</taxon>
        <taxon>Elasmobranchii</taxon>
        <taxon>Galeomorphii</taxon>
        <taxon>Galeoidea</taxon>
        <taxon>Orectolobiformes</taxon>
        <taxon>Hemiscylliidae</taxon>
        <taxon>Chiloscyllium</taxon>
    </lineage>
</organism>
<dbReference type="PANTHER" id="PTHR48012:SF10">
    <property type="entry name" value="FI20177P1"/>
    <property type="match status" value="1"/>
</dbReference>
<dbReference type="SUPFAM" id="SSF56112">
    <property type="entry name" value="Protein kinase-like (PK-like)"/>
    <property type="match status" value="1"/>
</dbReference>
<protein>
    <recommendedName>
        <fullName evidence="9">Protein kinase domain-containing protein</fullName>
    </recommendedName>
</protein>
<keyword evidence="6" id="KW-0067">ATP-binding</keyword>
<dbReference type="InterPro" id="IPR000719">
    <property type="entry name" value="Prot_kinase_dom"/>
</dbReference>
<dbReference type="InterPro" id="IPR008271">
    <property type="entry name" value="Ser/Thr_kinase_AS"/>
</dbReference>
<evidence type="ECO:0000256" key="1">
    <source>
        <dbReference type="ARBA" id="ARBA00008874"/>
    </source>
</evidence>